<sequence length="86" mass="9344">MADTGMKSLLIPIVGEVHVVDQPDILQRHGKDESFHQPMPPDLVVFPETNEQVSDIVNRCAERRCPVIPFGTGTSLEGHIAALQGG</sequence>
<dbReference type="GO" id="GO:0004458">
    <property type="term" value="F:D-lactate dehydrogenase (cytochrome) activity"/>
    <property type="evidence" value="ECO:0007669"/>
    <property type="project" value="TreeGrafter"/>
</dbReference>
<accession>A0A2A5WII1</accession>
<proteinExistence type="predicted"/>
<gene>
    <name evidence="3" type="ORF">CNE99_10350</name>
</gene>
<dbReference type="InterPro" id="IPR006094">
    <property type="entry name" value="Oxid_FAD_bind_N"/>
</dbReference>
<dbReference type="SUPFAM" id="SSF56176">
    <property type="entry name" value="FAD-binding/transporter-associated domain-like"/>
    <property type="match status" value="1"/>
</dbReference>
<feature type="domain" description="FAD linked oxidase N-terminal" evidence="2">
    <location>
        <begin position="41"/>
        <end position="79"/>
    </location>
</feature>
<name>A0A2A5WII1_9GAMM</name>
<dbReference type="AlphaFoldDB" id="A0A2A5WII1"/>
<organism evidence="3 4">
    <name type="scientific">OM182 bacterium MED-G24</name>
    <dbReference type="NCBI Taxonomy" id="1986255"/>
    <lineage>
        <taxon>Bacteria</taxon>
        <taxon>Pseudomonadati</taxon>
        <taxon>Pseudomonadota</taxon>
        <taxon>Gammaproteobacteria</taxon>
        <taxon>OMG group</taxon>
        <taxon>OM182 clade</taxon>
    </lineage>
</organism>
<reference evidence="3 4" key="1">
    <citation type="submission" date="2017-08" db="EMBL/GenBank/DDBJ databases">
        <title>Fine stratification of microbial communities through a metagenomic profile of the photic zone.</title>
        <authorList>
            <person name="Haro-Moreno J.M."/>
            <person name="Lopez-Perez M."/>
            <person name="De La Torre J."/>
            <person name="Picazo A."/>
            <person name="Camacho A."/>
            <person name="Rodriguez-Valera F."/>
        </authorList>
    </citation>
    <scope>NUCLEOTIDE SEQUENCE [LARGE SCALE GENOMIC DNA]</scope>
    <source>
        <strain evidence="3">MED-G24</strain>
    </source>
</reference>
<dbReference type="Proteomes" id="UP000219327">
    <property type="component" value="Unassembled WGS sequence"/>
</dbReference>
<dbReference type="GO" id="GO:0008720">
    <property type="term" value="F:D-lactate dehydrogenase (NAD+) activity"/>
    <property type="evidence" value="ECO:0007669"/>
    <property type="project" value="TreeGrafter"/>
</dbReference>
<keyword evidence="1" id="KW-0274">FAD</keyword>
<keyword evidence="1" id="KW-0285">Flavoprotein</keyword>
<evidence type="ECO:0000259" key="2">
    <source>
        <dbReference type="Pfam" id="PF01565"/>
    </source>
</evidence>
<dbReference type="EMBL" id="NTKD01000076">
    <property type="protein sequence ID" value="PDH36048.1"/>
    <property type="molecule type" value="Genomic_DNA"/>
</dbReference>
<evidence type="ECO:0000313" key="4">
    <source>
        <dbReference type="Proteomes" id="UP000219327"/>
    </source>
</evidence>
<dbReference type="GO" id="GO:1903457">
    <property type="term" value="P:lactate catabolic process"/>
    <property type="evidence" value="ECO:0007669"/>
    <property type="project" value="TreeGrafter"/>
</dbReference>
<evidence type="ECO:0000313" key="3">
    <source>
        <dbReference type="EMBL" id="PDH36048.1"/>
    </source>
</evidence>
<dbReference type="InterPro" id="IPR036318">
    <property type="entry name" value="FAD-bd_PCMH-like_sf"/>
</dbReference>
<dbReference type="Gene3D" id="3.30.43.10">
    <property type="entry name" value="Uridine Diphospho-n-acetylenolpyruvylglucosamine Reductase, domain 2"/>
    <property type="match status" value="1"/>
</dbReference>
<protein>
    <recommendedName>
        <fullName evidence="2">FAD linked oxidase N-terminal domain-containing protein</fullName>
    </recommendedName>
</protein>
<evidence type="ECO:0000256" key="1">
    <source>
        <dbReference type="ARBA" id="ARBA00022827"/>
    </source>
</evidence>
<dbReference type="InterPro" id="IPR016167">
    <property type="entry name" value="FAD-bd_PCMH_sub1"/>
</dbReference>
<dbReference type="PANTHER" id="PTHR11748:SF111">
    <property type="entry name" value="D-LACTATE DEHYDROGENASE, MITOCHONDRIAL-RELATED"/>
    <property type="match status" value="1"/>
</dbReference>
<feature type="non-terminal residue" evidence="3">
    <location>
        <position position="86"/>
    </location>
</feature>
<dbReference type="PANTHER" id="PTHR11748">
    <property type="entry name" value="D-LACTATE DEHYDROGENASE"/>
    <property type="match status" value="1"/>
</dbReference>
<comment type="caution">
    <text evidence="3">The sequence shown here is derived from an EMBL/GenBank/DDBJ whole genome shotgun (WGS) entry which is preliminary data.</text>
</comment>
<dbReference type="Pfam" id="PF01565">
    <property type="entry name" value="FAD_binding_4"/>
    <property type="match status" value="1"/>
</dbReference>
<dbReference type="GO" id="GO:0050660">
    <property type="term" value="F:flavin adenine dinucleotide binding"/>
    <property type="evidence" value="ECO:0007669"/>
    <property type="project" value="InterPro"/>
</dbReference>